<gene>
    <name evidence="6" type="ORF">GCM10010394_22730</name>
</gene>
<reference evidence="6 7" key="1">
    <citation type="journal article" date="2019" name="Int. J. Syst. Evol. Microbiol.">
        <title>The Global Catalogue of Microorganisms (GCM) 10K type strain sequencing project: providing services to taxonomists for standard genome sequencing and annotation.</title>
        <authorList>
            <consortium name="The Broad Institute Genomics Platform"/>
            <consortium name="The Broad Institute Genome Sequencing Center for Infectious Disease"/>
            <person name="Wu L."/>
            <person name="Ma J."/>
        </authorList>
    </citation>
    <scope>NUCLEOTIDE SEQUENCE [LARGE SCALE GENOMIC DNA]</scope>
    <source>
        <strain evidence="6 7">JCM 5067</strain>
    </source>
</reference>
<dbReference type="Pfam" id="PF12833">
    <property type="entry name" value="HTH_18"/>
    <property type="match status" value="1"/>
</dbReference>
<feature type="domain" description="HTH araC/xylS-type" evidence="5">
    <location>
        <begin position="222"/>
        <end position="323"/>
    </location>
</feature>
<dbReference type="Proteomes" id="UP001500668">
    <property type="component" value="Unassembled WGS sequence"/>
</dbReference>
<feature type="region of interest" description="Disordered" evidence="4">
    <location>
        <begin position="316"/>
        <end position="350"/>
    </location>
</feature>
<dbReference type="PANTHER" id="PTHR46796">
    <property type="entry name" value="HTH-TYPE TRANSCRIPTIONAL ACTIVATOR RHAS-RELATED"/>
    <property type="match status" value="1"/>
</dbReference>
<dbReference type="SMART" id="SM00342">
    <property type="entry name" value="HTH_ARAC"/>
    <property type="match status" value="1"/>
</dbReference>
<dbReference type="RefSeq" id="WP_344073033.1">
    <property type="nucleotide sequence ID" value="NZ_BAAACA010000014.1"/>
</dbReference>
<keyword evidence="1" id="KW-0805">Transcription regulation</keyword>
<evidence type="ECO:0000256" key="3">
    <source>
        <dbReference type="ARBA" id="ARBA00023163"/>
    </source>
</evidence>
<dbReference type="InterPro" id="IPR009057">
    <property type="entry name" value="Homeodomain-like_sf"/>
</dbReference>
<evidence type="ECO:0000313" key="7">
    <source>
        <dbReference type="Proteomes" id="UP001500668"/>
    </source>
</evidence>
<dbReference type="PANTHER" id="PTHR46796:SF6">
    <property type="entry name" value="ARAC SUBFAMILY"/>
    <property type="match status" value="1"/>
</dbReference>
<name>A0ABN1FKS9_9ACTN</name>
<evidence type="ECO:0000313" key="6">
    <source>
        <dbReference type="EMBL" id="GAA0592901.1"/>
    </source>
</evidence>
<evidence type="ECO:0000256" key="4">
    <source>
        <dbReference type="SAM" id="MobiDB-lite"/>
    </source>
</evidence>
<dbReference type="InterPro" id="IPR050204">
    <property type="entry name" value="AraC_XylS_family_regulators"/>
</dbReference>
<accession>A0ABN1FKS9</accession>
<feature type="compositionally biased region" description="Basic and acidic residues" evidence="4">
    <location>
        <begin position="336"/>
        <end position="350"/>
    </location>
</feature>
<protein>
    <submittedName>
        <fullName evidence="6">Helix-turn-helix domain-containing protein</fullName>
    </submittedName>
</protein>
<dbReference type="SUPFAM" id="SSF46689">
    <property type="entry name" value="Homeodomain-like"/>
    <property type="match status" value="1"/>
</dbReference>
<comment type="caution">
    <text evidence="6">The sequence shown here is derived from an EMBL/GenBank/DDBJ whole genome shotgun (WGS) entry which is preliminary data.</text>
</comment>
<evidence type="ECO:0000256" key="1">
    <source>
        <dbReference type="ARBA" id="ARBA00023015"/>
    </source>
</evidence>
<dbReference type="Pfam" id="PF14525">
    <property type="entry name" value="AraC_binding_2"/>
    <property type="match status" value="1"/>
</dbReference>
<proteinExistence type="predicted"/>
<dbReference type="PROSITE" id="PS01124">
    <property type="entry name" value="HTH_ARAC_FAMILY_2"/>
    <property type="match status" value="1"/>
</dbReference>
<sequence length="350" mass="38499">MRSTVLDTAELPIGERPEAWAEAMTLAQIPQHVTSLKTGTFQARVEMMPLGAGQLSLLSSYASVSVRRTARHVRQSDPEMYRVNVAMAGEIRIDQYGRQLLLRRGDLGFGDSSEPLDIHAGQAPARHLVLQFPKHLLRLPHERFTRLYGLSLPWTQGVGRLFGQFLTGVADEYAHCPPTAVEGLEATAVDLLSAVLEHHLGHDASSGGPAVSGASTHDALFLRMTAFIAEHLPDPALGPEDIAVAHHVSLRYLHRLFQDHGTTPRALIRTQRIDRCRRDLADPALGHLTIHALAARWGYPQPDSFSRAFRTATGMSPSEFRADASQSPPPADITYGEDRAPGRDRRYPVS</sequence>
<dbReference type="InterPro" id="IPR018060">
    <property type="entry name" value="HTH_AraC"/>
</dbReference>
<dbReference type="Gene3D" id="1.10.10.60">
    <property type="entry name" value="Homeodomain-like"/>
    <property type="match status" value="1"/>
</dbReference>
<keyword evidence="7" id="KW-1185">Reference proteome</keyword>
<dbReference type="EMBL" id="BAAACA010000014">
    <property type="protein sequence ID" value="GAA0592901.1"/>
    <property type="molecule type" value="Genomic_DNA"/>
</dbReference>
<evidence type="ECO:0000256" key="2">
    <source>
        <dbReference type="ARBA" id="ARBA00023125"/>
    </source>
</evidence>
<organism evidence="6 7">
    <name type="scientific">Streptomyces crystallinus</name>
    <dbReference type="NCBI Taxonomy" id="68191"/>
    <lineage>
        <taxon>Bacteria</taxon>
        <taxon>Bacillati</taxon>
        <taxon>Actinomycetota</taxon>
        <taxon>Actinomycetes</taxon>
        <taxon>Kitasatosporales</taxon>
        <taxon>Streptomycetaceae</taxon>
        <taxon>Streptomyces</taxon>
    </lineage>
</organism>
<keyword evidence="2" id="KW-0238">DNA-binding</keyword>
<evidence type="ECO:0000259" key="5">
    <source>
        <dbReference type="PROSITE" id="PS01124"/>
    </source>
</evidence>
<keyword evidence="3" id="KW-0804">Transcription</keyword>
<dbReference type="InterPro" id="IPR035418">
    <property type="entry name" value="AraC-bd_2"/>
</dbReference>